<accession>A0A7S4KVX8</accession>
<evidence type="ECO:0000256" key="2">
    <source>
        <dbReference type="SAM" id="Coils"/>
    </source>
</evidence>
<evidence type="ECO:0000313" key="3">
    <source>
        <dbReference type="EMBL" id="CAE2307167.1"/>
    </source>
</evidence>
<protein>
    <submittedName>
        <fullName evidence="3">Uncharacterized protein</fullName>
    </submittedName>
</protein>
<dbReference type="AlphaFoldDB" id="A0A7S4KVX8"/>
<sequence>MESMEEDNAKMNGFKAEMNPDELVGFYSEQLDDDPNQSIYNSHKGIKYKNMTISGKVLMQDFFGLADWSNVRRYDGMWKGAVEDGLGREAWFDGASYCGQFKDGFRHGYGIYLHRSSLGYEKNFRVDQDSPYFNDQPWLNCAPYSPRWKSAALGWLYAGQFEKGFRHGYGSMVMRNGDIFEGKFENDRKHGFGIEMVNSKSVTLQLWVKGNLFLRYNPASENSFTINLEVRYANGEFFHSNVTFLLNSNMRTIFMTAPSKRSNMEGNLNFSYLKVTKFEHHQRQSFRIEYLAESESSSGTLEIKTENENIFNFLRLSLDLLLLKNRYLDAGKEEEDFAKHVVQTVYNVDCEVGTSKSKLEYMSEIRRHVAKADACHLSSFKLVSSSYMKLVASWSENENPSQGLSNNITFQDATCVSDTELIANLDVLKRNGDMENHISSFFKAIIISSLELCAVYCRTHLVYSFGFLRFPIHHGLEMSRDSISHPQAKPLNSPVQKTAYMLLHSQRQREIAQMEYLESERQLEEAKLQIERTHAVQKAMTLEVKARAETAEKEIKKMQNRIEEDTQRITDLENIVKSFSWHQKKFRTRVLQSLTRKRAFSIQRTCFDSLKILARRYRLADLTSSSKNRRSMLCTYDHWVTVAVRKRKASRALSKHYRRLVSCTFHVWVKDALLAKLHQKECVIDNKNNRFLLLKMFREWNAEVSSSRLNNTILDNSRLRFICHRLLQQRSKLDDCVENQLSRKSLQTIWTIWRREIMHASHTKSESTRNVMIEWSRYVQERQMQKRIVSRFQQKKSDFCVFKVFTLWRHETSDGDGNAHAFNVWSSLSNLEGSILTAKAASVQNTERLGPGSQGKRRSGWILHIQYNLCRTFLYWVRFWLLSKQAKKIKRTENIKSHQLLSRKYMEMLHGYMRTRRSHRKKIGAFRRRRHFDLQVFCVVYWRRSTWKRRKLSLLLMNWEDRRISSHFLSWYSCCQYQRSLHQRLLKLTSNNKTKELHHWFLQWIHHKKKYRLRITCQEYVRIQKLKRMIRYWKFYIQASMQNSKRIVRTLLTRQRRLSERALGSWKGWVIQARRQTISFFNAARKRAIGLQVYSFNSWKDAYGHQLRIQQELAGFARSLMELQAREGVWILEGLEVLKSKIQLEPLLPPPQAQTLWSGSVWEASDDAETTWIYAAL</sequence>
<dbReference type="Pfam" id="PF02493">
    <property type="entry name" value="MORN"/>
    <property type="match status" value="4"/>
</dbReference>
<name>A0A7S4KVX8_GUITH</name>
<keyword evidence="2" id="KW-0175">Coiled coil</keyword>
<feature type="coiled-coil region" evidence="2">
    <location>
        <begin position="509"/>
        <end position="575"/>
    </location>
</feature>
<dbReference type="SMART" id="SM00698">
    <property type="entry name" value="MORN"/>
    <property type="match status" value="4"/>
</dbReference>
<dbReference type="InterPro" id="IPR003409">
    <property type="entry name" value="MORN"/>
</dbReference>
<organism evidence="3">
    <name type="scientific">Guillardia theta</name>
    <name type="common">Cryptophyte</name>
    <name type="synonym">Cryptomonas phi</name>
    <dbReference type="NCBI Taxonomy" id="55529"/>
    <lineage>
        <taxon>Eukaryota</taxon>
        <taxon>Cryptophyceae</taxon>
        <taxon>Pyrenomonadales</taxon>
        <taxon>Geminigeraceae</taxon>
        <taxon>Guillardia</taxon>
    </lineage>
</organism>
<dbReference type="PANTHER" id="PTHR23084:SF263">
    <property type="entry name" value="MORN REPEAT-CONTAINING PROTEIN 1"/>
    <property type="match status" value="1"/>
</dbReference>
<dbReference type="PANTHER" id="PTHR23084">
    <property type="entry name" value="PHOSPHATIDYLINOSITOL-4-PHOSPHATE 5-KINASE RELATED"/>
    <property type="match status" value="1"/>
</dbReference>
<dbReference type="EMBL" id="HBKN01024667">
    <property type="protein sequence ID" value="CAE2307167.1"/>
    <property type="molecule type" value="Transcribed_RNA"/>
</dbReference>
<gene>
    <name evidence="3" type="ORF">GTHE00462_LOCUS19260</name>
</gene>
<proteinExistence type="predicted"/>
<dbReference type="SUPFAM" id="SSF82185">
    <property type="entry name" value="Histone H3 K4-specific methyltransferase SET7/9 N-terminal domain"/>
    <property type="match status" value="2"/>
</dbReference>
<reference evidence="3" key="1">
    <citation type="submission" date="2021-01" db="EMBL/GenBank/DDBJ databases">
        <authorList>
            <person name="Corre E."/>
            <person name="Pelletier E."/>
            <person name="Niang G."/>
            <person name="Scheremetjew M."/>
            <person name="Finn R."/>
            <person name="Kale V."/>
            <person name="Holt S."/>
            <person name="Cochrane G."/>
            <person name="Meng A."/>
            <person name="Brown T."/>
            <person name="Cohen L."/>
        </authorList>
    </citation>
    <scope>NUCLEOTIDE SEQUENCE</scope>
    <source>
        <strain evidence="3">CCMP 2712</strain>
    </source>
</reference>
<keyword evidence="1" id="KW-0677">Repeat</keyword>
<evidence type="ECO:0000256" key="1">
    <source>
        <dbReference type="ARBA" id="ARBA00022737"/>
    </source>
</evidence>
<dbReference type="Gene3D" id="2.20.110.10">
    <property type="entry name" value="Histone H3 K4-specific methyltransferase SET7/9 N-terminal domain"/>
    <property type="match status" value="2"/>
</dbReference>